<dbReference type="InterPro" id="IPR036388">
    <property type="entry name" value="WH-like_DNA-bd_sf"/>
</dbReference>
<dbReference type="InterPro" id="IPR036390">
    <property type="entry name" value="WH_DNA-bd_sf"/>
</dbReference>
<sequence length="60" mass="6356">MDIKSALSAFTALSQETRLQAFRLLVEAGSPGLPAGMISDKLAIPHNTLSFHLSHLSHAG</sequence>
<evidence type="ECO:0000313" key="1">
    <source>
        <dbReference type="EMBL" id="KKL44331.1"/>
    </source>
</evidence>
<protein>
    <recommendedName>
        <fullName evidence="2">HTH arsR-type domain-containing protein</fullName>
    </recommendedName>
</protein>
<dbReference type="Gene3D" id="1.10.10.10">
    <property type="entry name" value="Winged helix-like DNA-binding domain superfamily/Winged helix DNA-binding domain"/>
    <property type="match status" value="1"/>
</dbReference>
<comment type="caution">
    <text evidence="1">The sequence shown here is derived from an EMBL/GenBank/DDBJ whole genome shotgun (WGS) entry which is preliminary data.</text>
</comment>
<dbReference type="AlphaFoldDB" id="A0A0F9CS94"/>
<dbReference type="SUPFAM" id="SSF46785">
    <property type="entry name" value="Winged helix' DNA-binding domain"/>
    <property type="match status" value="1"/>
</dbReference>
<organism evidence="1">
    <name type="scientific">marine sediment metagenome</name>
    <dbReference type="NCBI Taxonomy" id="412755"/>
    <lineage>
        <taxon>unclassified sequences</taxon>
        <taxon>metagenomes</taxon>
        <taxon>ecological metagenomes</taxon>
    </lineage>
</organism>
<evidence type="ECO:0008006" key="2">
    <source>
        <dbReference type="Google" id="ProtNLM"/>
    </source>
</evidence>
<dbReference type="EMBL" id="LAZR01034798">
    <property type="protein sequence ID" value="KKL44331.1"/>
    <property type="molecule type" value="Genomic_DNA"/>
</dbReference>
<dbReference type="Pfam" id="PF12840">
    <property type="entry name" value="HTH_20"/>
    <property type="match status" value="1"/>
</dbReference>
<name>A0A0F9CS94_9ZZZZ</name>
<gene>
    <name evidence="1" type="ORF">LCGC14_2366770</name>
</gene>
<proteinExistence type="predicted"/>
<accession>A0A0F9CS94</accession>
<reference evidence="1" key="1">
    <citation type="journal article" date="2015" name="Nature">
        <title>Complex archaea that bridge the gap between prokaryotes and eukaryotes.</title>
        <authorList>
            <person name="Spang A."/>
            <person name="Saw J.H."/>
            <person name="Jorgensen S.L."/>
            <person name="Zaremba-Niedzwiedzka K."/>
            <person name="Martijn J."/>
            <person name="Lind A.E."/>
            <person name="van Eijk R."/>
            <person name="Schleper C."/>
            <person name="Guy L."/>
            <person name="Ettema T.J."/>
        </authorList>
    </citation>
    <scope>NUCLEOTIDE SEQUENCE</scope>
</reference>